<dbReference type="Proteomes" id="UP000029278">
    <property type="component" value="Unassembled WGS sequence"/>
</dbReference>
<dbReference type="GeneID" id="77007517"/>
<name>A0A090ZDC8_PAEMA</name>
<keyword evidence="2" id="KW-1185">Reference proteome</keyword>
<dbReference type="RefSeq" id="WP_036623386.1">
    <property type="nucleotide sequence ID" value="NZ_BGML01000035.1"/>
</dbReference>
<gene>
    <name evidence="1" type="ORF">DJ90_1613</name>
</gene>
<sequence length="261" mass="31112">MDANDLEQHIHQLERIRMHFSPEKYLKKFVNTTADIFTERHLLKAVSFDNKSIEYIVGIIVEDIAANRRFRRVECLKVLKRIIKNRSSDEAYSKELLENLFYLYRHFILVGSEEVQWAVSTYIKDHILNDECIKWLIDNYQESEHIANRLLRYPVRNERVSNWARNVLKSGELRDRISEIIGILIEEEVPSFVQEDNTTIMWAIYYSKCSKTQKRKLILEHLDYENYLPAIVVANRLEIGEISKDLLQHYRGLLVRRDDIV</sequence>
<comment type="caution">
    <text evidence="1">The sequence shown here is derived from an EMBL/GenBank/DDBJ whole genome shotgun (WGS) entry which is preliminary data.</text>
</comment>
<accession>A0A090ZDC8</accession>
<reference evidence="1 2" key="1">
    <citation type="submission" date="2014-04" db="EMBL/GenBank/DDBJ databases">
        <authorList>
            <person name="Bishop-Lilly K.A."/>
            <person name="Broomall S.M."/>
            <person name="Chain P.S."/>
            <person name="Chertkov O."/>
            <person name="Coyne S.R."/>
            <person name="Daligault H.E."/>
            <person name="Davenport K.W."/>
            <person name="Erkkila T."/>
            <person name="Frey K.G."/>
            <person name="Gibbons H.S."/>
            <person name="Gu W."/>
            <person name="Jaissle J."/>
            <person name="Johnson S.L."/>
            <person name="Koroleva G.I."/>
            <person name="Ladner J.T."/>
            <person name="Lo C.-C."/>
            <person name="Minogue T.D."/>
            <person name="Munk C."/>
            <person name="Palacios G.F."/>
            <person name="Redden C.L."/>
            <person name="Rosenzweig C.N."/>
            <person name="Scholz M.B."/>
            <person name="Teshima H."/>
            <person name="Xu Y."/>
        </authorList>
    </citation>
    <scope>NUCLEOTIDE SEQUENCE [LARGE SCALE GENOMIC DNA]</scope>
    <source>
        <strain evidence="1 2">8244</strain>
    </source>
</reference>
<evidence type="ECO:0000313" key="2">
    <source>
        <dbReference type="Proteomes" id="UP000029278"/>
    </source>
</evidence>
<dbReference type="HOGENOM" id="CLU_1053124_0_0_9"/>
<proteinExistence type="predicted"/>
<organism evidence="1 2">
    <name type="scientific">Paenibacillus macerans</name>
    <name type="common">Bacillus macerans</name>
    <dbReference type="NCBI Taxonomy" id="44252"/>
    <lineage>
        <taxon>Bacteria</taxon>
        <taxon>Bacillati</taxon>
        <taxon>Bacillota</taxon>
        <taxon>Bacilli</taxon>
        <taxon>Bacillales</taxon>
        <taxon>Paenibacillaceae</taxon>
        <taxon>Paenibacillus</taxon>
    </lineage>
</organism>
<dbReference type="STRING" id="44252.DJ90_1613"/>
<dbReference type="AlphaFoldDB" id="A0A090ZDC8"/>
<dbReference type="OrthoDB" id="2622906at2"/>
<protein>
    <recommendedName>
        <fullName evidence="3">HEAT repeat domain-containing protein</fullName>
    </recommendedName>
</protein>
<dbReference type="PATRIC" id="fig|44252.3.peg.3226"/>
<dbReference type="EMBL" id="JMQA01000029">
    <property type="protein sequence ID" value="KFN08220.1"/>
    <property type="molecule type" value="Genomic_DNA"/>
</dbReference>
<evidence type="ECO:0008006" key="3">
    <source>
        <dbReference type="Google" id="ProtNLM"/>
    </source>
</evidence>
<evidence type="ECO:0000313" key="1">
    <source>
        <dbReference type="EMBL" id="KFN08220.1"/>
    </source>
</evidence>